<keyword evidence="3" id="KW-1185">Reference proteome</keyword>
<feature type="compositionally biased region" description="Low complexity" evidence="1">
    <location>
        <begin position="441"/>
        <end position="451"/>
    </location>
</feature>
<sequence>MHLSKPFSHNLRNSREMALRPYTFSGRKESYDFEPPRSSADRELEEREEKVGWNGGDPSHSFSSGLIHALKSSFASNFVPLHHTENTVPVDNRFNHHGISNNVKGNLQDFSSFPIQSAISTSRNISYNGEGFLGHQPLMQNNNKTISHMEGLSRKNHQEEVREQSEEDDCSDHLSSDPNTSTSLQNSSHHQLVNTTLNSTFSEMFTRLLGREKRRPQCTAPIRTVIVVQDFLKEQYEKQVELEKVSKSQQYMGEHYQDKKSVCASGPTDDTSVPTVHDLKEEEVLEGEEISRNPSLAPCIRSVSIHKKDMLLGEEEHVRTRFLGERDLERYLDIEGTNYRKSRKSKLAGTTTKTDKPRDHVKQQSDEFTHENDFQKPTKSRRVFLPESVQQARNHFPSENTTPADNNESKHQRSVVPSSKTTNTSPQKPSKTLQQEKARSSFHSDPASSSSTLMILSQENISHHNNVVKWIERDLGISMSSTLQCENELKNGLKLAEIVGRIESEERMKGMNKQPQTNAAFFNNVERVLSVLRENKAMELRYLWSVKEINAGNPEVIWGLLSDIFDAYRKRTSKVKTKSRRKMQQDISKEDEMVEKIEEISKHVHSNQVDRDLHEERRMRESGHYQANDEVQITDEGFSIEEINRMKQELLNSVISDE</sequence>
<evidence type="ECO:0000256" key="1">
    <source>
        <dbReference type="SAM" id="MobiDB-lite"/>
    </source>
</evidence>
<proteinExistence type="predicted"/>
<comment type="caution">
    <text evidence="2">The sequence shown here is derived from an EMBL/GenBank/DDBJ whole genome shotgun (WGS) entry which is preliminary data.</text>
</comment>
<feature type="region of interest" description="Disordered" evidence="1">
    <location>
        <begin position="342"/>
        <end position="451"/>
    </location>
</feature>
<evidence type="ECO:0000313" key="3">
    <source>
        <dbReference type="Proteomes" id="UP000816034"/>
    </source>
</evidence>
<feature type="compositionally biased region" description="Polar residues" evidence="1">
    <location>
        <begin position="415"/>
        <end position="433"/>
    </location>
</feature>
<dbReference type="RefSeq" id="XP_044548426.1">
    <property type="nucleotide sequence ID" value="XM_044695065.1"/>
</dbReference>
<feature type="region of interest" description="Disordered" evidence="1">
    <location>
        <begin position="30"/>
        <end position="57"/>
    </location>
</feature>
<dbReference type="GeneID" id="68097782"/>
<feature type="region of interest" description="Disordered" evidence="1">
    <location>
        <begin position="151"/>
        <end position="190"/>
    </location>
</feature>
<dbReference type="Gene3D" id="1.10.418.10">
    <property type="entry name" value="Calponin-like domain"/>
    <property type="match status" value="1"/>
</dbReference>
<dbReference type="InterPro" id="IPR036872">
    <property type="entry name" value="CH_dom_sf"/>
</dbReference>
<dbReference type="SUPFAM" id="SSF47576">
    <property type="entry name" value="Calponin-homology domain, CH-domain"/>
    <property type="match status" value="1"/>
</dbReference>
<protein>
    <submittedName>
        <fullName evidence="2">Uncharacterized protein</fullName>
    </submittedName>
</protein>
<dbReference type="AlphaFoldDB" id="A0AA88GR18"/>
<dbReference type="Proteomes" id="UP000816034">
    <property type="component" value="Unassembled WGS sequence"/>
</dbReference>
<evidence type="ECO:0000313" key="2">
    <source>
        <dbReference type="EMBL" id="KAG2382747.1"/>
    </source>
</evidence>
<feature type="compositionally biased region" description="Basic and acidic residues" evidence="1">
    <location>
        <begin position="353"/>
        <end position="376"/>
    </location>
</feature>
<reference evidence="2 3" key="1">
    <citation type="journal article" date="2018" name="BMC Genomics">
        <title>The genome of Naegleria lovaniensis, the basis for a comparative approach to unravel pathogenicity factors of the human pathogenic amoeba N. fowleri.</title>
        <authorList>
            <person name="Liechti N."/>
            <person name="Schurch N."/>
            <person name="Bruggmann R."/>
            <person name="Wittwer M."/>
        </authorList>
    </citation>
    <scope>NUCLEOTIDE SEQUENCE [LARGE SCALE GENOMIC DNA]</scope>
    <source>
        <strain evidence="2 3">ATCC 30569</strain>
    </source>
</reference>
<organism evidence="2 3">
    <name type="scientific">Naegleria lovaniensis</name>
    <name type="common">Amoeba</name>
    <dbReference type="NCBI Taxonomy" id="51637"/>
    <lineage>
        <taxon>Eukaryota</taxon>
        <taxon>Discoba</taxon>
        <taxon>Heterolobosea</taxon>
        <taxon>Tetramitia</taxon>
        <taxon>Eutetramitia</taxon>
        <taxon>Vahlkampfiidae</taxon>
        <taxon>Naegleria</taxon>
    </lineage>
</organism>
<feature type="compositionally biased region" description="Polar residues" evidence="1">
    <location>
        <begin position="388"/>
        <end position="406"/>
    </location>
</feature>
<gene>
    <name evidence="2" type="ORF">C9374_005327</name>
</gene>
<accession>A0AA88GR18</accession>
<feature type="compositionally biased region" description="Polar residues" evidence="1">
    <location>
        <begin position="176"/>
        <end position="190"/>
    </location>
</feature>
<feature type="compositionally biased region" description="Basic and acidic residues" evidence="1">
    <location>
        <begin position="151"/>
        <end position="164"/>
    </location>
</feature>
<name>A0AA88GR18_NAELO</name>
<feature type="compositionally biased region" description="Basic and acidic residues" evidence="1">
    <location>
        <begin position="30"/>
        <end position="51"/>
    </location>
</feature>
<dbReference type="EMBL" id="PYSW02000023">
    <property type="protein sequence ID" value="KAG2382747.1"/>
    <property type="molecule type" value="Genomic_DNA"/>
</dbReference>